<dbReference type="CDD" id="cd07377">
    <property type="entry name" value="WHTH_GntR"/>
    <property type="match status" value="1"/>
</dbReference>
<dbReference type="Pfam" id="PF00392">
    <property type="entry name" value="GntR"/>
    <property type="match status" value="1"/>
</dbReference>
<dbReference type="Proteomes" id="UP000617355">
    <property type="component" value="Unassembled WGS sequence"/>
</dbReference>
<sequence>MAPAPILSERARDLIRRDIIDAKLLPGEKMQLEAISERYGIGVNPVREALNQLVSEGWVDRHSQRGFFVKDMSLRDLESLVKTRIWLETLALTESMANASEAWEESLVLVYHRLARTSRIVEADGEDVLNHEWEDRHNAFHMGLLSECGSPWLLEFCSTMMDQSVRYRNLSVNFNLARRGDAITEHEQILNAVLDRDPVQATTLLERHYSETLEGLKAFLAADEKVNRTPS</sequence>
<dbReference type="SUPFAM" id="SSF48008">
    <property type="entry name" value="GntR ligand-binding domain-like"/>
    <property type="match status" value="1"/>
</dbReference>
<dbReference type="Gene3D" id="1.20.120.530">
    <property type="entry name" value="GntR ligand-binding domain-like"/>
    <property type="match status" value="1"/>
</dbReference>
<dbReference type="SMART" id="SM00345">
    <property type="entry name" value="HTH_GNTR"/>
    <property type="match status" value="1"/>
</dbReference>
<keyword evidence="1" id="KW-0805">Transcription regulation</keyword>
<dbReference type="InterPro" id="IPR036390">
    <property type="entry name" value="WH_DNA-bd_sf"/>
</dbReference>
<keyword evidence="3" id="KW-0804">Transcription</keyword>
<dbReference type="Pfam" id="PF07729">
    <property type="entry name" value="FCD"/>
    <property type="match status" value="1"/>
</dbReference>
<dbReference type="SMART" id="SM00895">
    <property type="entry name" value="FCD"/>
    <property type="match status" value="1"/>
</dbReference>
<dbReference type="PROSITE" id="PS50949">
    <property type="entry name" value="HTH_GNTR"/>
    <property type="match status" value="1"/>
</dbReference>
<evidence type="ECO:0000313" key="5">
    <source>
        <dbReference type="EMBL" id="GGD27602.1"/>
    </source>
</evidence>
<dbReference type="PANTHER" id="PTHR43537:SF20">
    <property type="entry name" value="HTH-TYPE TRANSCRIPTIONAL REPRESSOR GLAR"/>
    <property type="match status" value="1"/>
</dbReference>
<evidence type="ECO:0000259" key="4">
    <source>
        <dbReference type="PROSITE" id="PS50949"/>
    </source>
</evidence>
<feature type="domain" description="HTH gntR-type" evidence="4">
    <location>
        <begin position="5"/>
        <end position="72"/>
    </location>
</feature>
<evidence type="ECO:0000256" key="2">
    <source>
        <dbReference type="ARBA" id="ARBA00023125"/>
    </source>
</evidence>
<comment type="caution">
    <text evidence="5">The sequence shown here is derived from an EMBL/GenBank/DDBJ whole genome shotgun (WGS) entry which is preliminary data.</text>
</comment>
<evidence type="ECO:0000256" key="3">
    <source>
        <dbReference type="ARBA" id="ARBA00023163"/>
    </source>
</evidence>
<accession>A0ABQ1QH64</accession>
<dbReference type="SUPFAM" id="SSF46785">
    <property type="entry name" value="Winged helix' DNA-binding domain"/>
    <property type="match status" value="1"/>
</dbReference>
<name>A0ABQ1QH64_9RHOB</name>
<dbReference type="InterPro" id="IPR000524">
    <property type="entry name" value="Tscrpt_reg_HTH_GntR"/>
</dbReference>
<dbReference type="InterPro" id="IPR008920">
    <property type="entry name" value="TF_FadR/GntR_C"/>
</dbReference>
<gene>
    <name evidence="5" type="ORF">GCM10011358_09870</name>
</gene>
<dbReference type="InterPro" id="IPR011711">
    <property type="entry name" value="GntR_C"/>
</dbReference>
<dbReference type="PANTHER" id="PTHR43537">
    <property type="entry name" value="TRANSCRIPTIONAL REGULATOR, GNTR FAMILY"/>
    <property type="match status" value="1"/>
</dbReference>
<protein>
    <submittedName>
        <fullName evidence="5">GntR family transcriptional regulator</fullName>
    </submittedName>
</protein>
<evidence type="ECO:0000313" key="6">
    <source>
        <dbReference type="Proteomes" id="UP000617355"/>
    </source>
</evidence>
<organism evidence="5 6">
    <name type="scientific">Sinisalibacter lacisalsi</name>
    <dbReference type="NCBI Taxonomy" id="1526570"/>
    <lineage>
        <taxon>Bacteria</taxon>
        <taxon>Pseudomonadati</taxon>
        <taxon>Pseudomonadota</taxon>
        <taxon>Alphaproteobacteria</taxon>
        <taxon>Rhodobacterales</taxon>
        <taxon>Roseobacteraceae</taxon>
        <taxon>Sinisalibacter</taxon>
    </lineage>
</organism>
<proteinExistence type="predicted"/>
<reference evidence="6" key="1">
    <citation type="journal article" date="2019" name="Int. J. Syst. Evol. Microbiol.">
        <title>The Global Catalogue of Microorganisms (GCM) 10K type strain sequencing project: providing services to taxonomists for standard genome sequencing and annotation.</title>
        <authorList>
            <consortium name="The Broad Institute Genomics Platform"/>
            <consortium name="The Broad Institute Genome Sequencing Center for Infectious Disease"/>
            <person name="Wu L."/>
            <person name="Ma J."/>
        </authorList>
    </citation>
    <scope>NUCLEOTIDE SEQUENCE [LARGE SCALE GENOMIC DNA]</scope>
    <source>
        <strain evidence="6">CGMCC 1.12922</strain>
    </source>
</reference>
<keyword evidence="6" id="KW-1185">Reference proteome</keyword>
<evidence type="ECO:0000256" key="1">
    <source>
        <dbReference type="ARBA" id="ARBA00023015"/>
    </source>
</evidence>
<dbReference type="Gene3D" id="1.10.10.10">
    <property type="entry name" value="Winged helix-like DNA-binding domain superfamily/Winged helix DNA-binding domain"/>
    <property type="match status" value="1"/>
</dbReference>
<keyword evidence="2" id="KW-0238">DNA-binding</keyword>
<dbReference type="EMBL" id="BMGI01000001">
    <property type="protein sequence ID" value="GGD27602.1"/>
    <property type="molecule type" value="Genomic_DNA"/>
</dbReference>
<dbReference type="InterPro" id="IPR036388">
    <property type="entry name" value="WH-like_DNA-bd_sf"/>
</dbReference>